<keyword evidence="3" id="KW-1185">Reference proteome</keyword>
<evidence type="ECO:0000313" key="2">
    <source>
        <dbReference type="EnsemblProtists" id="PYU1_T005193"/>
    </source>
</evidence>
<organism evidence="2 3">
    <name type="scientific">Globisporangium ultimum (strain ATCC 200006 / CBS 805.95 / DAOM BR144)</name>
    <name type="common">Pythium ultimum</name>
    <dbReference type="NCBI Taxonomy" id="431595"/>
    <lineage>
        <taxon>Eukaryota</taxon>
        <taxon>Sar</taxon>
        <taxon>Stramenopiles</taxon>
        <taxon>Oomycota</taxon>
        <taxon>Peronosporomycetes</taxon>
        <taxon>Pythiales</taxon>
        <taxon>Pythiaceae</taxon>
        <taxon>Globisporangium</taxon>
    </lineage>
</organism>
<evidence type="ECO:0000313" key="3">
    <source>
        <dbReference type="Proteomes" id="UP000019132"/>
    </source>
</evidence>
<dbReference type="STRING" id="431595.K3WJQ1"/>
<sequence length="186" mass="20759">MGLNRLRIDDNKDKITYNILFSWGRGDCGALGHGDAKTSSLPRSIDFFRSMRVLQRRRVEFACGLGDVVHTGSSRAASCGCGGTVFTEALKLPSQIYRPSIDRTSLVHLEELLEHKSLTSDSFRILYRCGPCKIDALCIACAHRCHIQHCLELTWTISNALSRECDCFYSGKCTFDNDGGRQEDSD</sequence>
<reference evidence="3" key="2">
    <citation type="submission" date="2010-04" db="EMBL/GenBank/DDBJ databases">
        <authorList>
            <person name="Buell R."/>
            <person name="Hamilton J."/>
            <person name="Hostetler J."/>
        </authorList>
    </citation>
    <scope>NUCLEOTIDE SEQUENCE [LARGE SCALE GENOMIC DNA]</scope>
    <source>
        <strain evidence="3">DAOM:BR144</strain>
    </source>
</reference>
<dbReference type="EMBL" id="GL376633">
    <property type="status" value="NOT_ANNOTATED_CDS"/>
    <property type="molecule type" value="Genomic_DNA"/>
</dbReference>
<dbReference type="AlphaFoldDB" id="K3WJQ1"/>
<proteinExistence type="predicted"/>
<dbReference type="InParanoid" id="K3WJQ1"/>
<dbReference type="HOGENOM" id="CLU_1457260_0_0_1"/>
<dbReference type="InterPro" id="IPR009091">
    <property type="entry name" value="RCC1/BLIP-II"/>
</dbReference>
<dbReference type="InterPro" id="IPR000408">
    <property type="entry name" value="Reg_chr_condens"/>
</dbReference>
<feature type="repeat" description="RCC1" evidence="1">
    <location>
        <begin position="18"/>
        <end position="74"/>
    </location>
</feature>
<protein>
    <submittedName>
        <fullName evidence="2">Uncharacterized protein</fullName>
    </submittedName>
</protein>
<name>K3WJQ1_GLOUD</name>
<dbReference type="Proteomes" id="UP000019132">
    <property type="component" value="Unassembled WGS sequence"/>
</dbReference>
<dbReference type="eggNOG" id="KOG1426">
    <property type="taxonomic scope" value="Eukaryota"/>
</dbReference>
<dbReference type="Gene3D" id="2.130.10.30">
    <property type="entry name" value="Regulator of chromosome condensation 1/beta-lactamase-inhibitor protein II"/>
    <property type="match status" value="1"/>
</dbReference>
<dbReference type="SUPFAM" id="SSF50985">
    <property type="entry name" value="RCC1/BLIP-II"/>
    <property type="match status" value="1"/>
</dbReference>
<dbReference type="VEuPathDB" id="FungiDB:PYU1_G005182"/>
<dbReference type="Pfam" id="PF00415">
    <property type="entry name" value="RCC1"/>
    <property type="match status" value="1"/>
</dbReference>
<accession>K3WJQ1</accession>
<reference evidence="2" key="3">
    <citation type="submission" date="2015-02" db="UniProtKB">
        <authorList>
            <consortium name="EnsemblProtists"/>
        </authorList>
    </citation>
    <scope>IDENTIFICATION</scope>
    <source>
        <strain evidence="2">DAOM BR144</strain>
    </source>
</reference>
<reference evidence="3" key="1">
    <citation type="journal article" date="2010" name="Genome Biol.">
        <title>Genome sequence of the necrotrophic plant pathogen Pythium ultimum reveals original pathogenicity mechanisms and effector repertoire.</title>
        <authorList>
            <person name="Levesque C.A."/>
            <person name="Brouwer H."/>
            <person name="Cano L."/>
            <person name="Hamilton J.P."/>
            <person name="Holt C."/>
            <person name="Huitema E."/>
            <person name="Raffaele S."/>
            <person name="Robideau G.P."/>
            <person name="Thines M."/>
            <person name="Win J."/>
            <person name="Zerillo M.M."/>
            <person name="Beakes G.W."/>
            <person name="Boore J.L."/>
            <person name="Busam D."/>
            <person name="Dumas B."/>
            <person name="Ferriera S."/>
            <person name="Fuerstenberg S.I."/>
            <person name="Gachon C.M."/>
            <person name="Gaulin E."/>
            <person name="Govers F."/>
            <person name="Grenville-Briggs L."/>
            <person name="Horner N."/>
            <person name="Hostetler J."/>
            <person name="Jiang R.H."/>
            <person name="Johnson J."/>
            <person name="Krajaejun T."/>
            <person name="Lin H."/>
            <person name="Meijer H.J."/>
            <person name="Moore B."/>
            <person name="Morris P."/>
            <person name="Phuntmart V."/>
            <person name="Puiu D."/>
            <person name="Shetty J."/>
            <person name="Stajich J.E."/>
            <person name="Tripathy S."/>
            <person name="Wawra S."/>
            <person name="van West P."/>
            <person name="Whitty B.R."/>
            <person name="Coutinho P.M."/>
            <person name="Henrissat B."/>
            <person name="Martin F."/>
            <person name="Thomas P.D."/>
            <person name="Tyler B.M."/>
            <person name="De Vries R.P."/>
            <person name="Kamoun S."/>
            <person name="Yandell M."/>
            <person name="Tisserat N."/>
            <person name="Buell C.R."/>
        </authorList>
    </citation>
    <scope>NUCLEOTIDE SEQUENCE</scope>
    <source>
        <strain evidence="3">DAOM:BR144</strain>
    </source>
</reference>
<dbReference type="PROSITE" id="PS50012">
    <property type="entry name" value="RCC1_3"/>
    <property type="match status" value="1"/>
</dbReference>
<dbReference type="EnsemblProtists" id="PYU1_T005193">
    <property type="protein sequence ID" value="PYU1_T005193"/>
    <property type="gene ID" value="PYU1_G005182"/>
</dbReference>
<evidence type="ECO:0000256" key="1">
    <source>
        <dbReference type="PROSITE-ProRule" id="PRU00235"/>
    </source>
</evidence>